<organism evidence="2 3">
    <name type="scientific">Paramarasmius palmivorus</name>
    <dbReference type="NCBI Taxonomy" id="297713"/>
    <lineage>
        <taxon>Eukaryota</taxon>
        <taxon>Fungi</taxon>
        <taxon>Dikarya</taxon>
        <taxon>Basidiomycota</taxon>
        <taxon>Agaricomycotina</taxon>
        <taxon>Agaricomycetes</taxon>
        <taxon>Agaricomycetidae</taxon>
        <taxon>Agaricales</taxon>
        <taxon>Marasmiineae</taxon>
        <taxon>Marasmiaceae</taxon>
        <taxon>Paramarasmius</taxon>
    </lineage>
</organism>
<proteinExistence type="predicted"/>
<dbReference type="EMBL" id="JAYKXP010000041">
    <property type="protein sequence ID" value="KAK7038930.1"/>
    <property type="molecule type" value="Genomic_DNA"/>
</dbReference>
<feature type="compositionally biased region" description="Polar residues" evidence="1">
    <location>
        <begin position="254"/>
        <end position="265"/>
    </location>
</feature>
<accession>A0AAW0CH08</accession>
<evidence type="ECO:0000313" key="3">
    <source>
        <dbReference type="Proteomes" id="UP001383192"/>
    </source>
</evidence>
<name>A0AAW0CH08_9AGAR</name>
<feature type="region of interest" description="Disordered" evidence="1">
    <location>
        <begin position="212"/>
        <end position="276"/>
    </location>
</feature>
<dbReference type="AlphaFoldDB" id="A0AAW0CH08"/>
<comment type="caution">
    <text evidence="2">The sequence shown here is derived from an EMBL/GenBank/DDBJ whole genome shotgun (WGS) entry which is preliminary data.</text>
</comment>
<reference evidence="2 3" key="1">
    <citation type="submission" date="2024-01" db="EMBL/GenBank/DDBJ databases">
        <title>A draft genome for a cacao thread blight-causing isolate of Paramarasmius palmivorus.</title>
        <authorList>
            <person name="Baruah I.K."/>
            <person name="Bukari Y."/>
            <person name="Amoako-Attah I."/>
            <person name="Meinhardt L.W."/>
            <person name="Bailey B.A."/>
            <person name="Cohen S.P."/>
        </authorList>
    </citation>
    <scope>NUCLEOTIDE SEQUENCE [LARGE SCALE GENOMIC DNA]</scope>
    <source>
        <strain evidence="2 3">GH-12</strain>
    </source>
</reference>
<feature type="compositionally biased region" description="Pro residues" evidence="1">
    <location>
        <begin position="217"/>
        <end position="226"/>
    </location>
</feature>
<evidence type="ECO:0000313" key="2">
    <source>
        <dbReference type="EMBL" id="KAK7038930.1"/>
    </source>
</evidence>
<sequence length="301" mass="34519">MGNGIYAMADWSLSKEHRYCWTYSMEYQGTIYAQEQEIANSMQNKEVLMALTANAFADDKLLKYFENHIGEELHCHKSSLCKEDCDECSKELPEGYSYSGFGIYRRPRHYEVVTDEETLIRYPHEYSLGDYPIRFKDQEMPLDPMPLVTIQPEERKMIFCETCVSNHMLQHWAFGHPTCKPLLPFTFSLDWDGKYLINPQRRDKFHWQHIVGKYNPSPSPSAPPSPSQSNDESDEKPSGAPPSPAAPSDLSSPKTGVTTYIQATQKGKGKQQPAKYFGKYEQFDQVIRDLRVGARNGSIMC</sequence>
<evidence type="ECO:0000256" key="1">
    <source>
        <dbReference type="SAM" id="MobiDB-lite"/>
    </source>
</evidence>
<keyword evidence="3" id="KW-1185">Reference proteome</keyword>
<protein>
    <submittedName>
        <fullName evidence="2">Uncharacterized protein</fullName>
    </submittedName>
</protein>
<dbReference type="Proteomes" id="UP001383192">
    <property type="component" value="Unassembled WGS sequence"/>
</dbReference>
<gene>
    <name evidence="2" type="ORF">VNI00_010321</name>
</gene>